<dbReference type="PANTHER" id="PTHR32133">
    <property type="entry name" value="OS07G0120400 PROTEIN"/>
    <property type="match status" value="1"/>
</dbReference>
<organism evidence="1 2">
    <name type="scientific">Eragrostis curvula</name>
    <name type="common">weeping love grass</name>
    <dbReference type="NCBI Taxonomy" id="38414"/>
    <lineage>
        <taxon>Eukaryota</taxon>
        <taxon>Viridiplantae</taxon>
        <taxon>Streptophyta</taxon>
        <taxon>Embryophyta</taxon>
        <taxon>Tracheophyta</taxon>
        <taxon>Spermatophyta</taxon>
        <taxon>Magnoliopsida</taxon>
        <taxon>Liliopsida</taxon>
        <taxon>Poales</taxon>
        <taxon>Poaceae</taxon>
        <taxon>PACMAD clade</taxon>
        <taxon>Chloridoideae</taxon>
        <taxon>Eragrostideae</taxon>
        <taxon>Eragrostidinae</taxon>
        <taxon>Eragrostis</taxon>
    </lineage>
</organism>
<dbReference type="AlphaFoldDB" id="A0A5J9WHM3"/>
<accession>A0A5J9WHM3</accession>
<comment type="caution">
    <text evidence="1">The sequence shown here is derived from an EMBL/GenBank/DDBJ whole genome shotgun (WGS) entry which is preliminary data.</text>
</comment>
<reference evidence="1 2" key="1">
    <citation type="journal article" date="2019" name="Sci. Rep.">
        <title>A high-quality genome of Eragrostis curvula grass provides insights into Poaceae evolution and supports new strategies to enhance forage quality.</title>
        <authorList>
            <person name="Carballo J."/>
            <person name="Santos B.A.C.M."/>
            <person name="Zappacosta D."/>
            <person name="Garbus I."/>
            <person name="Selva J.P."/>
            <person name="Gallo C.A."/>
            <person name="Diaz A."/>
            <person name="Albertini E."/>
            <person name="Caccamo M."/>
            <person name="Echenique V."/>
        </authorList>
    </citation>
    <scope>NUCLEOTIDE SEQUENCE [LARGE SCALE GENOMIC DNA]</scope>
    <source>
        <strain evidence="2">cv. Victoria</strain>
        <tissue evidence="1">Leaf</tissue>
    </source>
</reference>
<dbReference type="InterPro" id="IPR036047">
    <property type="entry name" value="F-box-like_dom_sf"/>
</dbReference>
<dbReference type="PANTHER" id="PTHR32133:SF306">
    <property type="entry name" value="F-BOX DOMAIN-CONTAINING PROTEIN"/>
    <property type="match status" value="1"/>
</dbReference>
<dbReference type="Gramene" id="TVU47551">
    <property type="protein sequence ID" value="TVU47551"/>
    <property type="gene ID" value="EJB05_07157"/>
</dbReference>
<protein>
    <recommendedName>
        <fullName evidence="3">F-box domain-containing protein</fullName>
    </recommendedName>
</protein>
<evidence type="ECO:0000313" key="1">
    <source>
        <dbReference type="EMBL" id="TVU47551.1"/>
    </source>
</evidence>
<gene>
    <name evidence="1" type="ORF">EJB05_07157</name>
</gene>
<dbReference type="SUPFAM" id="SSF81383">
    <property type="entry name" value="F-box domain"/>
    <property type="match status" value="1"/>
</dbReference>
<keyword evidence="2" id="KW-1185">Reference proteome</keyword>
<proteinExistence type="predicted"/>
<evidence type="ECO:0008006" key="3">
    <source>
        <dbReference type="Google" id="ProtNLM"/>
    </source>
</evidence>
<dbReference type="EMBL" id="RWGY01000004">
    <property type="protein sequence ID" value="TVU47551.1"/>
    <property type="molecule type" value="Genomic_DNA"/>
</dbReference>
<dbReference type="Proteomes" id="UP000324897">
    <property type="component" value="Chromosome 5"/>
</dbReference>
<feature type="non-terminal residue" evidence="1">
    <location>
        <position position="1"/>
    </location>
</feature>
<dbReference type="OrthoDB" id="691391at2759"/>
<name>A0A5J9WHM3_9POAL</name>
<evidence type="ECO:0000313" key="2">
    <source>
        <dbReference type="Proteomes" id="UP000324897"/>
    </source>
</evidence>
<sequence>MAPPPRELMEDAVGEILLRIPPDDPARLVRASAVSRAWRRILAGPAFSASYRAFHGTPHVLGFLRNPDDLKLDRFVPTTSFRPSAAAGHRSRYVFDCRHGRALLYDFVSNEFVVWDPITGDERRVPDEVPDLHSNFAVLCAAAGEGCDHSGCSGGPFLLARVGVQHQYFQLFAAHASSYSSETGARSAQTTANLIQGSGVMESPAAFVGGALHFDCNSNILLRYDVMGDRGLSVIKLPDSKHLGSNVVMATEDGELGLASLYHDRLCLWSREAGSGWAQRRVIHLRTLLPITYFSSRAYLSAFAEGANVIFLNTDKDGIFTIHLESLLTTKVCSTAKADIGIPYVSFYTPAACTKGTLKSHEGAR</sequence>